<dbReference type="RefSeq" id="WP_094236438.1">
    <property type="nucleotide sequence ID" value="NZ_CP022657.1"/>
</dbReference>
<dbReference type="AlphaFoldDB" id="A0A223D0Q6"/>
<dbReference type="OrthoDB" id="9779761at2"/>
<reference evidence="2 3" key="1">
    <citation type="journal article" date="2015" name="Int. J. Syst. Evol. Microbiol.">
        <title>Tumebacillus algifaecis sp. nov., isolated from decomposing algal scum.</title>
        <authorList>
            <person name="Wu Y.F."/>
            <person name="Zhang B."/>
            <person name="Xing P."/>
            <person name="Wu Q.L."/>
            <person name="Liu S.J."/>
        </authorList>
    </citation>
    <scope>NUCLEOTIDE SEQUENCE [LARGE SCALE GENOMIC DNA]</scope>
    <source>
        <strain evidence="2 3">THMBR28</strain>
    </source>
</reference>
<sequence length="235" mass="27437">MVQPRRWIDELLDVFHELDGIAHYKQVYETIRIRGVMDLTSNTNWQAAVRRTVEQYSSDSEAFLNKEDFFYTVKGKGKGVWGLREILQADEKRLVSKLTNEITETEIENIFEADDELVKKILSRINTIASIEERQVIIKARKASRAVISKLKQLYDHSCQLCRSNHNSRYGVNVVEAHHIEHFSISQNHHPSNLVILCPTHHRLVHAGKATYLRDRQLFVYENGYEETLKLNKHL</sequence>
<dbReference type="InterPro" id="IPR003615">
    <property type="entry name" value="HNH_nuc"/>
</dbReference>
<proteinExistence type="predicted"/>
<keyword evidence="3" id="KW-1185">Reference proteome</keyword>
<evidence type="ECO:0000313" key="2">
    <source>
        <dbReference type="EMBL" id="ASS75190.1"/>
    </source>
</evidence>
<evidence type="ECO:0000313" key="3">
    <source>
        <dbReference type="Proteomes" id="UP000214688"/>
    </source>
</evidence>
<protein>
    <recommendedName>
        <fullName evidence="1">HNH nuclease domain-containing protein</fullName>
    </recommendedName>
</protein>
<evidence type="ECO:0000259" key="1">
    <source>
        <dbReference type="SMART" id="SM00507"/>
    </source>
</evidence>
<feature type="domain" description="HNH nuclease" evidence="1">
    <location>
        <begin position="148"/>
        <end position="203"/>
    </location>
</feature>
<name>A0A223D0Q6_9BACL</name>
<dbReference type="SMART" id="SM00507">
    <property type="entry name" value="HNHc"/>
    <property type="match status" value="1"/>
</dbReference>
<dbReference type="CDD" id="cd00085">
    <property type="entry name" value="HNHc"/>
    <property type="match status" value="1"/>
</dbReference>
<dbReference type="EMBL" id="CP022657">
    <property type="protein sequence ID" value="ASS75190.1"/>
    <property type="molecule type" value="Genomic_DNA"/>
</dbReference>
<accession>A0A223D0Q6</accession>
<dbReference type="Gene3D" id="1.10.30.50">
    <property type="match status" value="1"/>
</dbReference>
<dbReference type="Proteomes" id="UP000214688">
    <property type="component" value="Chromosome"/>
</dbReference>
<gene>
    <name evidence="2" type="ORF">CIG75_09480</name>
</gene>
<dbReference type="KEGG" id="tab:CIG75_09480"/>
<organism evidence="2 3">
    <name type="scientific">Tumebacillus algifaecis</name>
    <dbReference type="NCBI Taxonomy" id="1214604"/>
    <lineage>
        <taxon>Bacteria</taxon>
        <taxon>Bacillati</taxon>
        <taxon>Bacillota</taxon>
        <taxon>Bacilli</taxon>
        <taxon>Bacillales</taxon>
        <taxon>Alicyclobacillaceae</taxon>
        <taxon>Tumebacillus</taxon>
    </lineage>
</organism>